<dbReference type="RefSeq" id="WP_186740812.1">
    <property type="nucleotide sequence ID" value="NZ_CP060394.1"/>
</dbReference>
<proteinExistence type="predicted"/>
<evidence type="ECO:0000313" key="2">
    <source>
        <dbReference type="Proteomes" id="UP000515312"/>
    </source>
</evidence>
<name>A0A7G8BDX0_9BACT</name>
<dbReference type="AlphaFoldDB" id="A0A7G8BDX0"/>
<reference evidence="1 2" key="1">
    <citation type="submission" date="2020-08" db="EMBL/GenBank/DDBJ databases">
        <title>Edaphobacter telluris sp. nov. and Acidobacterium dinghuensis sp. nov., two acidobacteria isolated from forest soil.</title>
        <authorList>
            <person name="Fu J."/>
            <person name="Qiu L."/>
        </authorList>
    </citation>
    <scope>NUCLEOTIDE SEQUENCE [LARGE SCALE GENOMIC DNA]</scope>
    <source>
        <strain evidence="1">4Y35</strain>
    </source>
</reference>
<dbReference type="Proteomes" id="UP000515312">
    <property type="component" value="Chromosome"/>
</dbReference>
<evidence type="ECO:0000313" key="1">
    <source>
        <dbReference type="EMBL" id="QNI30740.1"/>
    </source>
</evidence>
<accession>A0A7G8BDX0</accession>
<evidence type="ECO:0008006" key="3">
    <source>
        <dbReference type="Google" id="ProtNLM"/>
    </source>
</evidence>
<gene>
    <name evidence="1" type="ORF">H7849_16640</name>
</gene>
<keyword evidence="2" id="KW-1185">Reference proteome</keyword>
<protein>
    <recommendedName>
        <fullName evidence="3">RiboL-PSP-HEPN domain-containing protein</fullName>
    </recommendedName>
</protein>
<organism evidence="1 2">
    <name type="scientific">Alloacidobacterium dinghuense</name>
    <dbReference type="NCBI Taxonomy" id="2763107"/>
    <lineage>
        <taxon>Bacteria</taxon>
        <taxon>Pseudomonadati</taxon>
        <taxon>Acidobacteriota</taxon>
        <taxon>Terriglobia</taxon>
        <taxon>Terriglobales</taxon>
        <taxon>Acidobacteriaceae</taxon>
        <taxon>Alloacidobacterium</taxon>
    </lineage>
</organism>
<dbReference type="KEGG" id="adin:H7849_16640"/>
<dbReference type="EMBL" id="CP060394">
    <property type="protein sequence ID" value="QNI30740.1"/>
    <property type="molecule type" value="Genomic_DNA"/>
</dbReference>
<sequence>MNDIDALASILLEESKRFLEKAQETSDDTAIHAFLHASLSLGFSSLEAHINSIVDDQLERTDLSVHERAFLSERKVDLRQGVFTLQESLQMQRIDDRIALLWTRCSVEDAFDYQSSTWSHLKDGIRLRNALTHPKEAMGLTIDQVGRTISAIIDIIDTAFQRIYGKRLPAKNRGLQSSLSF</sequence>